<keyword evidence="3 4" id="KW-0546">Nucleotide metabolism</keyword>
<evidence type="ECO:0000256" key="3">
    <source>
        <dbReference type="ARBA" id="ARBA00023080"/>
    </source>
</evidence>
<evidence type="ECO:0000256" key="1">
    <source>
        <dbReference type="ARBA" id="ARBA00001968"/>
    </source>
</evidence>
<gene>
    <name evidence="5" type="ORF">PZE19_12390</name>
</gene>
<dbReference type="EC" id="3.6.1.9" evidence="4"/>
<proteinExistence type="inferred from homology"/>
<comment type="catalytic activity">
    <reaction evidence="4">
        <text>dTTP + H2O = dTMP + diphosphate + H(+)</text>
        <dbReference type="Rhea" id="RHEA:28534"/>
        <dbReference type="ChEBI" id="CHEBI:15377"/>
        <dbReference type="ChEBI" id="CHEBI:15378"/>
        <dbReference type="ChEBI" id="CHEBI:33019"/>
        <dbReference type="ChEBI" id="CHEBI:37568"/>
        <dbReference type="ChEBI" id="CHEBI:63528"/>
        <dbReference type="EC" id="3.6.1.9"/>
    </reaction>
</comment>
<protein>
    <recommendedName>
        <fullName evidence="4">dTTP/UTP pyrophosphatase</fullName>
        <shortName evidence="4">dTTPase/UTPase</shortName>
        <ecNumber evidence="4">3.6.1.9</ecNumber>
    </recommendedName>
    <alternativeName>
        <fullName evidence="4">Nucleoside triphosphate pyrophosphatase</fullName>
    </alternativeName>
    <alternativeName>
        <fullName evidence="4">Nucleotide pyrophosphatase</fullName>
        <shortName evidence="4">Nucleotide PPase</shortName>
    </alternativeName>
</protein>
<dbReference type="Pfam" id="PF02545">
    <property type="entry name" value="Maf"/>
    <property type="match status" value="1"/>
</dbReference>
<name>A0ABT6FAM5_9BACT</name>
<sequence>MKRGLILASASPRRRQLLDEAGYAFEVDPSDVEEPGPAAGADPGAYAADLAWRKARAVAARRGAGLILAADTVCAVGGEILNKPVDRDDAERMIRLQEGGDADVITGLCLHRGDRPEWLGAIEVSVVRFRALSDAERAAYLDSGRWEGKSGAYGVQDRDPFVSVARGSFSNVVGLPMERLAALLAAHPALLD</sequence>
<dbReference type="Gene3D" id="3.90.950.10">
    <property type="match status" value="1"/>
</dbReference>
<keyword evidence="6" id="KW-1185">Reference proteome</keyword>
<evidence type="ECO:0000256" key="2">
    <source>
        <dbReference type="ARBA" id="ARBA00022801"/>
    </source>
</evidence>
<evidence type="ECO:0000313" key="6">
    <source>
        <dbReference type="Proteomes" id="UP001216907"/>
    </source>
</evidence>
<comment type="caution">
    <text evidence="4">Lacks conserved residue(s) required for the propagation of feature annotation.</text>
</comment>
<dbReference type="SUPFAM" id="SSF52972">
    <property type="entry name" value="ITPase-like"/>
    <property type="match status" value="1"/>
</dbReference>
<comment type="subcellular location">
    <subcellularLocation>
        <location evidence="4">Cytoplasm</location>
    </subcellularLocation>
</comment>
<dbReference type="InterPro" id="IPR029001">
    <property type="entry name" value="ITPase-like_fam"/>
</dbReference>
<dbReference type="InterPro" id="IPR003697">
    <property type="entry name" value="Maf-like"/>
</dbReference>
<evidence type="ECO:0000256" key="4">
    <source>
        <dbReference type="HAMAP-Rule" id="MF_00528"/>
    </source>
</evidence>
<comment type="function">
    <text evidence="4">Nucleoside triphosphate pyrophosphatase that hydrolyzes dTTP and UTP. May have a dual role in cell division arrest and in preventing the incorporation of modified nucleotides into cellular nucleic acids.</text>
</comment>
<dbReference type="HAMAP" id="MF_00528">
    <property type="entry name" value="Maf"/>
    <property type="match status" value="1"/>
</dbReference>
<comment type="cofactor">
    <cofactor evidence="1 4">
        <name>a divalent metal cation</name>
        <dbReference type="ChEBI" id="CHEBI:60240"/>
    </cofactor>
</comment>
<accession>A0ABT6FAM5</accession>
<organism evidence="5 6">
    <name type="scientific">Paludisphaera mucosa</name>
    <dbReference type="NCBI Taxonomy" id="3030827"/>
    <lineage>
        <taxon>Bacteria</taxon>
        <taxon>Pseudomonadati</taxon>
        <taxon>Planctomycetota</taxon>
        <taxon>Planctomycetia</taxon>
        <taxon>Isosphaerales</taxon>
        <taxon>Isosphaeraceae</taxon>
        <taxon>Paludisphaera</taxon>
    </lineage>
</organism>
<comment type="similarity">
    <text evidence="4">Belongs to the Maf family. YhdE subfamily.</text>
</comment>
<comment type="caution">
    <text evidence="5">The sequence shown here is derived from an EMBL/GenBank/DDBJ whole genome shotgun (WGS) entry which is preliminary data.</text>
</comment>
<dbReference type="PANTHER" id="PTHR43213:SF5">
    <property type="entry name" value="BIFUNCTIONAL DTTP_UTP PYROPHOSPHATASE_METHYLTRANSFERASE PROTEIN-RELATED"/>
    <property type="match status" value="1"/>
</dbReference>
<dbReference type="EMBL" id="JARRAG010000002">
    <property type="protein sequence ID" value="MDG3004577.1"/>
    <property type="molecule type" value="Genomic_DNA"/>
</dbReference>
<dbReference type="PANTHER" id="PTHR43213">
    <property type="entry name" value="BIFUNCTIONAL DTTP/UTP PYROPHOSPHATASE/METHYLTRANSFERASE PROTEIN-RELATED"/>
    <property type="match status" value="1"/>
</dbReference>
<comment type="catalytic activity">
    <reaction evidence="4">
        <text>UTP + H2O = UMP + diphosphate + H(+)</text>
        <dbReference type="Rhea" id="RHEA:29395"/>
        <dbReference type="ChEBI" id="CHEBI:15377"/>
        <dbReference type="ChEBI" id="CHEBI:15378"/>
        <dbReference type="ChEBI" id="CHEBI:33019"/>
        <dbReference type="ChEBI" id="CHEBI:46398"/>
        <dbReference type="ChEBI" id="CHEBI:57865"/>
        <dbReference type="EC" id="3.6.1.9"/>
    </reaction>
</comment>
<dbReference type="NCBIfam" id="TIGR00172">
    <property type="entry name" value="maf"/>
    <property type="match status" value="1"/>
</dbReference>
<feature type="active site" description="Proton acceptor" evidence="4">
    <location>
        <position position="71"/>
    </location>
</feature>
<feature type="site" description="Important for substrate specificity" evidence="4">
    <location>
        <position position="156"/>
    </location>
</feature>
<evidence type="ECO:0000313" key="5">
    <source>
        <dbReference type="EMBL" id="MDG3004577.1"/>
    </source>
</evidence>
<feature type="site" description="Important for substrate specificity" evidence="4">
    <location>
        <position position="13"/>
    </location>
</feature>
<keyword evidence="4" id="KW-0963">Cytoplasm</keyword>
<keyword evidence="2 4" id="KW-0378">Hydrolase</keyword>
<dbReference type="RefSeq" id="WP_277860932.1">
    <property type="nucleotide sequence ID" value="NZ_JARRAG010000002.1"/>
</dbReference>
<dbReference type="PIRSF" id="PIRSF006305">
    <property type="entry name" value="Maf"/>
    <property type="match status" value="1"/>
</dbReference>
<feature type="site" description="Important for substrate specificity" evidence="4">
    <location>
        <position position="72"/>
    </location>
</feature>
<reference evidence="5 6" key="1">
    <citation type="submission" date="2023-03" db="EMBL/GenBank/DDBJ databases">
        <title>Paludisphaera mucosa sp. nov. a novel planctomycete from northern fen.</title>
        <authorList>
            <person name="Ivanova A."/>
        </authorList>
    </citation>
    <scope>NUCLEOTIDE SEQUENCE [LARGE SCALE GENOMIC DNA]</scope>
    <source>
        <strain evidence="5 6">Pla2</strain>
    </source>
</reference>
<dbReference type="CDD" id="cd00555">
    <property type="entry name" value="Maf"/>
    <property type="match status" value="1"/>
</dbReference>
<dbReference type="Proteomes" id="UP001216907">
    <property type="component" value="Unassembled WGS sequence"/>
</dbReference>